<dbReference type="InterPro" id="IPR029016">
    <property type="entry name" value="GAF-like_dom_sf"/>
</dbReference>
<dbReference type="CDD" id="cd01948">
    <property type="entry name" value="EAL"/>
    <property type="match status" value="1"/>
</dbReference>
<dbReference type="PROSITE" id="PS50883">
    <property type="entry name" value="EAL"/>
    <property type="match status" value="1"/>
</dbReference>
<dbReference type="EMBL" id="LR699554">
    <property type="protein sequence ID" value="VVD34327.1"/>
    <property type="molecule type" value="Genomic_DNA"/>
</dbReference>
<dbReference type="InterPro" id="IPR009050">
    <property type="entry name" value="Globin-like_sf"/>
</dbReference>
<feature type="domain" description="EAL" evidence="1">
    <location>
        <begin position="346"/>
        <end position="598"/>
    </location>
</feature>
<keyword evidence="3" id="KW-1185">Reference proteome</keyword>
<dbReference type="SUPFAM" id="SSF55781">
    <property type="entry name" value="GAF domain-like"/>
    <property type="match status" value="1"/>
</dbReference>
<dbReference type="Gene3D" id="3.30.450.40">
    <property type="match status" value="1"/>
</dbReference>
<dbReference type="InterPro" id="IPR001633">
    <property type="entry name" value="EAL_dom"/>
</dbReference>
<dbReference type="Gene3D" id="3.20.20.450">
    <property type="entry name" value="EAL domain"/>
    <property type="match status" value="1"/>
</dbReference>
<dbReference type="SUPFAM" id="SSF141868">
    <property type="entry name" value="EAL domain-like"/>
    <property type="match status" value="1"/>
</dbReference>
<dbReference type="CDD" id="cd14759">
    <property type="entry name" value="GS_GGDEF_2"/>
    <property type="match status" value="1"/>
</dbReference>
<dbReference type="Pfam" id="PF13185">
    <property type="entry name" value="GAF_2"/>
    <property type="match status" value="1"/>
</dbReference>
<dbReference type="Pfam" id="PF00563">
    <property type="entry name" value="EAL"/>
    <property type="match status" value="1"/>
</dbReference>
<gene>
    <name evidence="2" type="ORF">PDMSB3_3043</name>
</gene>
<name>A0A5Q4YWW9_9BURK</name>
<organism evidence="2 3">
    <name type="scientific">Paraburkholderia dioscoreae</name>
    <dbReference type="NCBI Taxonomy" id="2604047"/>
    <lineage>
        <taxon>Bacteria</taxon>
        <taxon>Pseudomonadati</taxon>
        <taxon>Pseudomonadota</taxon>
        <taxon>Betaproteobacteria</taxon>
        <taxon>Burkholderiales</taxon>
        <taxon>Burkholderiaceae</taxon>
        <taxon>Paraburkholderia</taxon>
    </lineage>
</organism>
<protein>
    <submittedName>
        <fullName evidence="2">EAL domain-containing protein</fullName>
    </submittedName>
</protein>
<dbReference type="GO" id="GO:0019825">
    <property type="term" value="F:oxygen binding"/>
    <property type="evidence" value="ECO:0007669"/>
    <property type="project" value="InterPro"/>
</dbReference>
<dbReference type="InterPro" id="IPR035919">
    <property type="entry name" value="EAL_sf"/>
</dbReference>
<sequence>MANPAQSSGGSNHLMDDEADLYGPERGFVFTSLFSALTDHAADIVDAFYLKLAALPRSQAILDALSPAELAHLKAKQRETLLKMASPDLTAQAHREMALRVGRVHAIVGLDREELVRSRIILSAEIRRCIDPAPYNEALSLLGRRLTRDLAFQTEAYQQIQASRQQVLMSLTRVAWEAETYTDLISLTVNLLGRHEEVAGCSVGRPDSQGVFRFESASGGAIRTYVSHVEAGAEYQITTDPLQPQGQGPAGRAWRSGEVHRVIDIATDPSMKPWRERAGIAGFRSSIAIPLRQPGRTAKAILSLYSAYPGGYSSEDQSAFVAMLQSLLGLAIDRIENFEGRTRTVPYTQRQRWTELLHSEALLMYYQPLLDLGTGEVTKIEALARLRDGDRILSPAAFFPVLSSNDFFDLYVSGLNQALAQRNAWLRDDIDLAVSVNLPPAALSDARYFTATQHALAQHGCPPHVLTLEVLETDDLPASNDILQALNRFKALGVILAEDDLGSGHSSLNRLRQLPFDWIKIDRNITNLADQDANSVLRFIYQLTRLGHSLGKSVVVEGIEHVDLLDAIGILGADAVQGYAIAAPMPAERLAGWLATRPRAPQGLKRNGAFVKLAQLLIWEERLHLVSEDRHALTRLADINNMAPVANVGGALWQAPLASACQICPFSTFFSDIDSIFPAGFADESAKRAFIDAAINGGPRSEGYLLAREAVVEAILSTSA</sequence>
<dbReference type="KEGG" id="pdio:PDMSB3_3043.1"/>
<dbReference type="SUPFAM" id="SSF46458">
    <property type="entry name" value="Globin-like"/>
    <property type="match status" value="1"/>
</dbReference>
<evidence type="ECO:0000313" key="3">
    <source>
        <dbReference type="Proteomes" id="UP000325811"/>
    </source>
</evidence>
<proteinExistence type="predicted"/>
<dbReference type="InterPro" id="IPR050706">
    <property type="entry name" value="Cyclic-di-GMP_PDE-like"/>
</dbReference>
<dbReference type="GO" id="GO:0071111">
    <property type="term" value="F:cyclic-guanylate-specific phosphodiesterase activity"/>
    <property type="evidence" value="ECO:0007669"/>
    <property type="project" value="InterPro"/>
</dbReference>
<dbReference type="SMART" id="SM00052">
    <property type="entry name" value="EAL"/>
    <property type="match status" value="1"/>
</dbReference>
<dbReference type="InterPro" id="IPR003018">
    <property type="entry name" value="GAF"/>
</dbReference>
<dbReference type="SMART" id="SM00065">
    <property type="entry name" value="GAF"/>
    <property type="match status" value="1"/>
</dbReference>
<dbReference type="GO" id="GO:0020037">
    <property type="term" value="F:heme binding"/>
    <property type="evidence" value="ECO:0007669"/>
    <property type="project" value="InterPro"/>
</dbReference>
<dbReference type="PANTHER" id="PTHR33121:SF70">
    <property type="entry name" value="SIGNALING PROTEIN YKOW"/>
    <property type="match status" value="1"/>
</dbReference>
<evidence type="ECO:0000313" key="2">
    <source>
        <dbReference type="EMBL" id="VVD34327.1"/>
    </source>
</evidence>
<dbReference type="InterPro" id="IPR012292">
    <property type="entry name" value="Globin/Proto"/>
</dbReference>
<dbReference type="Proteomes" id="UP000325811">
    <property type="component" value="Chromosome II"/>
</dbReference>
<reference evidence="2 3" key="1">
    <citation type="submission" date="2019-08" db="EMBL/GenBank/DDBJ databases">
        <authorList>
            <person name="Herpell B J."/>
        </authorList>
    </citation>
    <scope>NUCLEOTIDE SEQUENCE [LARGE SCALE GENOMIC DNA]</scope>
    <source>
        <strain evidence="3">Msb3</strain>
    </source>
</reference>
<accession>A0A5Q4YWW9</accession>
<dbReference type="PANTHER" id="PTHR33121">
    <property type="entry name" value="CYCLIC DI-GMP PHOSPHODIESTERASE PDEF"/>
    <property type="match status" value="1"/>
</dbReference>
<dbReference type="Gene3D" id="1.10.490.10">
    <property type="entry name" value="Globins"/>
    <property type="match status" value="1"/>
</dbReference>
<evidence type="ECO:0000259" key="1">
    <source>
        <dbReference type="PROSITE" id="PS50883"/>
    </source>
</evidence>
<dbReference type="AlphaFoldDB" id="A0A5Q4YWW9"/>